<dbReference type="Gene3D" id="1.10.390.10">
    <property type="entry name" value="Neutral Protease Domain 2"/>
    <property type="match status" value="1"/>
</dbReference>
<dbReference type="RefSeq" id="WP_145273087.1">
    <property type="nucleotide sequence ID" value="NZ_CP036426.1"/>
</dbReference>
<dbReference type="Gene3D" id="2.60.40.3650">
    <property type="match status" value="1"/>
</dbReference>
<dbReference type="Pfam" id="PF13180">
    <property type="entry name" value="PDZ_2"/>
    <property type="match status" value="1"/>
</dbReference>
<dbReference type="SMART" id="SM00228">
    <property type="entry name" value="PDZ"/>
    <property type="match status" value="1"/>
</dbReference>
<accession>A0A518H6W7</accession>
<keyword evidence="3" id="KW-0645">Protease</keyword>
<sequence>MPTPLLSVLAALTMTNPTPADDPEPIRYTLRFPEAASHYVEVEADLPTGGLPSVELLMATWTPGSYLVREYARHVEAVSARGPDGGPLPVEKSRKNRWRVTTDGGDRVVVSYRVYCREMGVQTNWVDSSFALLNGAPTFLTPADSPDRPHEVTLELPEGWERSFTGLPEAPAGAPHRYVAEHFDALVDSPIYAGSPSVYEFEVDGKPHVLVNEGEAGVWDGPRSAKDVEAIVRRQLEFWGELPYEKYIIFNLLTESGGGLEHRNSTVLMASRWATRSRDSYLSWLFLVSHEFFHTWNVKRLRPVELGPFDYEGEVHTKSLWVAEGITSYYDRLLVRRAGLCTVEEFLAGDPPRPGSGDDKPTNDIERLQDTPGRLVQPLEDASFDAWIKFYRRDENTPNTGVSYYTKGAVVAFLLDAEIRRATDDARSLDDVMRLAFGRHSGASGFSPEQFRALASEVAGIDLDPFFDRALRSTEELDYEPTLDWFGLRFAPPDAKSESTSDTDTNAEDAPAKGWLGIDAKAEGGRLVVSQVKRGTPGFEAGLNVGDEILAVGDLRIPPDSWKRRIGLYPPGETITLLIARRERLLRLDATLAAEPPDRYRLELDPDATEPQVARRSRWLGEAE</sequence>
<dbReference type="SUPFAM" id="SSF55486">
    <property type="entry name" value="Metalloproteases ('zincins'), catalytic domain"/>
    <property type="match status" value="1"/>
</dbReference>
<feature type="compositionally biased region" description="Basic and acidic residues" evidence="1">
    <location>
        <begin position="356"/>
        <end position="369"/>
    </location>
</feature>
<dbReference type="AlphaFoldDB" id="A0A518H6W7"/>
<proteinExistence type="predicted"/>
<evidence type="ECO:0000313" key="3">
    <source>
        <dbReference type="EMBL" id="QDV36588.1"/>
    </source>
</evidence>
<dbReference type="GO" id="GO:0004177">
    <property type="term" value="F:aminopeptidase activity"/>
    <property type="evidence" value="ECO:0007669"/>
    <property type="project" value="UniProtKB-KW"/>
</dbReference>
<dbReference type="InterPro" id="IPR040756">
    <property type="entry name" value="Peptidase_M61_N"/>
</dbReference>
<feature type="region of interest" description="Disordered" evidence="1">
    <location>
        <begin position="601"/>
        <end position="624"/>
    </location>
</feature>
<dbReference type="InterPro" id="IPR007963">
    <property type="entry name" value="Peptidase_M61_catalytic"/>
</dbReference>
<feature type="domain" description="PDZ" evidence="2">
    <location>
        <begin position="484"/>
        <end position="583"/>
    </location>
</feature>
<dbReference type="EMBL" id="CP036426">
    <property type="protein sequence ID" value="QDV36588.1"/>
    <property type="molecule type" value="Genomic_DNA"/>
</dbReference>
<dbReference type="Pfam" id="PF05299">
    <property type="entry name" value="Peptidase_M61"/>
    <property type="match status" value="1"/>
</dbReference>
<dbReference type="InterPro" id="IPR001478">
    <property type="entry name" value="PDZ"/>
</dbReference>
<dbReference type="Gene3D" id="2.30.42.10">
    <property type="match status" value="1"/>
</dbReference>
<reference evidence="3 4" key="1">
    <citation type="submission" date="2019-02" db="EMBL/GenBank/DDBJ databases">
        <title>Deep-cultivation of Planctomycetes and their phenomic and genomic characterization uncovers novel biology.</title>
        <authorList>
            <person name="Wiegand S."/>
            <person name="Jogler M."/>
            <person name="Boedeker C."/>
            <person name="Pinto D."/>
            <person name="Vollmers J."/>
            <person name="Rivas-Marin E."/>
            <person name="Kohn T."/>
            <person name="Peeters S.H."/>
            <person name="Heuer A."/>
            <person name="Rast P."/>
            <person name="Oberbeckmann S."/>
            <person name="Bunk B."/>
            <person name="Jeske O."/>
            <person name="Meyerdierks A."/>
            <person name="Storesund J.E."/>
            <person name="Kallscheuer N."/>
            <person name="Luecker S."/>
            <person name="Lage O.M."/>
            <person name="Pohl T."/>
            <person name="Merkel B.J."/>
            <person name="Hornburger P."/>
            <person name="Mueller R.-W."/>
            <person name="Bruemmer F."/>
            <person name="Labrenz M."/>
            <person name="Spormann A.M."/>
            <person name="Op den Camp H."/>
            <person name="Overmann J."/>
            <person name="Amann R."/>
            <person name="Jetten M.S.M."/>
            <person name="Mascher T."/>
            <person name="Medema M.H."/>
            <person name="Devos D.P."/>
            <person name="Kaster A.-K."/>
            <person name="Ovreas L."/>
            <person name="Rohde M."/>
            <person name="Galperin M.Y."/>
            <person name="Jogler C."/>
        </authorList>
    </citation>
    <scope>NUCLEOTIDE SEQUENCE [LARGE SCALE GENOMIC DNA]</scope>
    <source>
        <strain evidence="3 4">ElP</strain>
    </source>
</reference>
<evidence type="ECO:0000259" key="2">
    <source>
        <dbReference type="SMART" id="SM00228"/>
    </source>
</evidence>
<dbReference type="PIRSF" id="PIRSF016493">
    <property type="entry name" value="Glycyl_aminpptds"/>
    <property type="match status" value="1"/>
</dbReference>
<keyword evidence="3" id="KW-0378">Hydrolase</keyword>
<evidence type="ECO:0000256" key="1">
    <source>
        <dbReference type="SAM" id="MobiDB-lite"/>
    </source>
</evidence>
<dbReference type="InterPro" id="IPR036034">
    <property type="entry name" value="PDZ_sf"/>
</dbReference>
<keyword evidence="4" id="KW-1185">Reference proteome</keyword>
<gene>
    <name evidence="3" type="ORF">ElP_45160</name>
</gene>
<feature type="region of interest" description="Disordered" evidence="1">
    <location>
        <begin position="347"/>
        <end position="372"/>
    </location>
</feature>
<dbReference type="Proteomes" id="UP000317835">
    <property type="component" value="Chromosome"/>
</dbReference>
<keyword evidence="3" id="KW-0031">Aminopeptidase</keyword>
<dbReference type="KEGG" id="tpla:ElP_45160"/>
<dbReference type="InterPro" id="IPR024191">
    <property type="entry name" value="Peptidase_M61"/>
</dbReference>
<dbReference type="InterPro" id="IPR027268">
    <property type="entry name" value="Peptidase_M4/M1_CTD_sf"/>
</dbReference>
<dbReference type="OrthoDB" id="9778516at2"/>
<evidence type="ECO:0000313" key="4">
    <source>
        <dbReference type="Proteomes" id="UP000317835"/>
    </source>
</evidence>
<organism evidence="3 4">
    <name type="scientific">Tautonia plasticadhaerens</name>
    <dbReference type="NCBI Taxonomy" id="2527974"/>
    <lineage>
        <taxon>Bacteria</taxon>
        <taxon>Pseudomonadati</taxon>
        <taxon>Planctomycetota</taxon>
        <taxon>Planctomycetia</taxon>
        <taxon>Isosphaerales</taxon>
        <taxon>Isosphaeraceae</taxon>
        <taxon>Tautonia</taxon>
    </lineage>
</organism>
<dbReference type="SUPFAM" id="SSF50156">
    <property type="entry name" value="PDZ domain-like"/>
    <property type="match status" value="1"/>
</dbReference>
<protein>
    <submittedName>
        <fullName evidence="3">M61 glycyl aminopeptidase</fullName>
    </submittedName>
</protein>
<dbReference type="Pfam" id="PF17899">
    <property type="entry name" value="Peptidase_M61_N"/>
    <property type="match status" value="1"/>
</dbReference>
<name>A0A518H6W7_9BACT</name>